<dbReference type="Gene3D" id="1.20.1720.10">
    <property type="entry name" value="Multidrug resistance protein D"/>
    <property type="match status" value="1"/>
</dbReference>
<comment type="similarity">
    <text evidence="3">Belongs to the major facilitator superfamily. TCR/Tet family.</text>
</comment>
<gene>
    <name evidence="11" type="ORF">ACFQS3_08800</name>
</gene>
<evidence type="ECO:0000256" key="3">
    <source>
        <dbReference type="ARBA" id="ARBA00007520"/>
    </source>
</evidence>
<name>A0ABW2D724_9ACTN</name>
<evidence type="ECO:0000256" key="7">
    <source>
        <dbReference type="ARBA" id="ARBA00022989"/>
    </source>
</evidence>
<dbReference type="CDD" id="cd17320">
    <property type="entry name" value="MFS_MdfA_MDR_like"/>
    <property type="match status" value="1"/>
</dbReference>
<organism evidence="11 12">
    <name type="scientific">Glycomyces mayteni</name>
    <dbReference type="NCBI Taxonomy" id="543887"/>
    <lineage>
        <taxon>Bacteria</taxon>
        <taxon>Bacillati</taxon>
        <taxon>Actinomycetota</taxon>
        <taxon>Actinomycetes</taxon>
        <taxon>Glycomycetales</taxon>
        <taxon>Glycomycetaceae</taxon>
        <taxon>Glycomyces</taxon>
    </lineage>
</organism>
<comment type="subcellular location">
    <subcellularLocation>
        <location evidence="1">Cell membrane</location>
        <topology evidence="1">Multi-pass membrane protein</topology>
    </subcellularLocation>
</comment>
<dbReference type="Proteomes" id="UP001596470">
    <property type="component" value="Unassembled WGS sequence"/>
</dbReference>
<evidence type="ECO:0000313" key="11">
    <source>
        <dbReference type="EMBL" id="MFC6957290.1"/>
    </source>
</evidence>
<feature type="transmembrane region" description="Helical" evidence="9">
    <location>
        <begin position="114"/>
        <end position="135"/>
    </location>
</feature>
<dbReference type="InterPro" id="IPR004812">
    <property type="entry name" value="Efflux_drug-R_Bcr/CmlA"/>
</dbReference>
<comment type="similarity">
    <text evidence="2">Belongs to the major facilitator superfamily. Bcr/CmlA family.</text>
</comment>
<keyword evidence="5" id="KW-1003">Cell membrane</keyword>
<feature type="transmembrane region" description="Helical" evidence="9">
    <location>
        <begin position="320"/>
        <end position="340"/>
    </location>
</feature>
<accession>A0ABW2D724</accession>
<evidence type="ECO:0000259" key="10">
    <source>
        <dbReference type="PROSITE" id="PS50850"/>
    </source>
</evidence>
<dbReference type="EMBL" id="JBHSYS010000002">
    <property type="protein sequence ID" value="MFC6957290.1"/>
    <property type="molecule type" value="Genomic_DNA"/>
</dbReference>
<feature type="domain" description="Major facilitator superfamily (MFS) profile" evidence="10">
    <location>
        <begin position="20"/>
        <end position="413"/>
    </location>
</feature>
<dbReference type="RefSeq" id="WP_382348610.1">
    <property type="nucleotide sequence ID" value="NZ_JBHMBP010000002.1"/>
</dbReference>
<dbReference type="InterPro" id="IPR020846">
    <property type="entry name" value="MFS_dom"/>
</dbReference>
<feature type="transmembrane region" description="Helical" evidence="9">
    <location>
        <begin position="262"/>
        <end position="283"/>
    </location>
</feature>
<keyword evidence="12" id="KW-1185">Reference proteome</keyword>
<evidence type="ECO:0000256" key="8">
    <source>
        <dbReference type="ARBA" id="ARBA00023136"/>
    </source>
</evidence>
<evidence type="ECO:0000256" key="5">
    <source>
        <dbReference type="ARBA" id="ARBA00022475"/>
    </source>
</evidence>
<evidence type="ECO:0000256" key="9">
    <source>
        <dbReference type="SAM" id="Phobius"/>
    </source>
</evidence>
<evidence type="ECO:0000256" key="1">
    <source>
        <dbReference type="ARBA" id="ARBA00004651"/>
    </source>
</evidence>
<dbReference type="SUPFAM" id="SSF103473">
    <property type="entry name" value="MFS general substrate transporter"/>
    <property type="match status" value="1"/>
</dbReference>
<feature type="transmembrane region" description="Helical" evidence="9">
    <location>
        <begin position="89"/>
        <end position="108"/>
    </location>
</feature>
<keyword evidence="4" id="KW-0813">Transport</keyword>
<evidence type="ECO:0000256" key="6">
    <source>
        <dbReference type="ARBA" id="ARBA00022692"/>
    </source>
</evidence>
<keyword evidence="7 9" id="KW-1133">Transmembrane helix</keyword>
<dbReference type="InterPro" id="IPR005829">
    <property type="entry name" value="Sugar_transporter_CS"/>
</dbReference>
<keyword evidence="8 9" id="KW-0472">Membrane</keyword>
<feature type="transmembrane region" description="Helical" evidence="9">
    <location>
        <begin position="218"/>
        <end position="242"/>
    </location>
</feature>
<dbReference type="Pfam" id="PF07690">
    <property type="entry name" value="MFS_1"/>
    <property type="match status" value="1"/>
</dbReference>
<feature type="transmembrane region" description="Helical" evidence="9">
    <location>
        <begin position="20"/>
        <end position="38"/>
    </location>
</feature>
<feature type="transmembrane region" description="Helical" evidence="9">
    <location>
        <begin position="58"/>
        <end position="77"/>
    </location>
</feature>
<dbReference type="PANTHER" id="PTHR23502:SF132">
    <property type="entry name" value="POLYAMINE TRANSPORTER 2-RELATED"/>
    <property type="match status" value="1"/>
</dbReference>
<protein>
    <submittedName>
        <fullName evidence="11">Multidrug effflux MFS transporter</fullName>
    </submittedName>
</protein>
<reference evidence="12" key="1">
    <citation type="journal article" date="2019" name="Int. J. Syst. Evol. Microbiol.">
        <title>The Global Catalogue of Microorganisms (GCM) 10K type strain sequencing project: providing services to taxonomists for standard genome sequencing and annotation.</title>
        <authorList>
            <consortium name="The Broad Institute Genomics Platform"/>
            <consortium name="The Broad Institute Genome Sequencing Center for Infectious Disease"/>
            <person name="Wu L."/>
            <person name="Ma J."/>
        </authorList>
    </citation>
    <scope>NUCLEOTIDE SEQUENCE [LARGE SCALE GENOMIC DNA]</scope>
    <source>
        <strain evidence="12">KACC 12634</strain>
    </source>
</reference>
<feature type="transmembrane region" description="Helical" evidence="9">
    <location>
        <begin position="176"/>
        <end position="197"/>
    </location>
</feature>
<keyword evidence="6 9" id="KW-0812">Transmembrane</keyword>
<dbReference type="InterPro" id="IPR036259">
    <property type="entry name" value="MFS_trans_sf"/>
</dbReference>
<dbReference type="PROSITE" id="PS00216">
    <property type="entry name" value="SUGAR_TRANSPORT_1"/>
    <property type="match status" value="1"/>
</dbReference>
<feature type="transmembrane region" description="Helical" evidence="9">
    <location>
        <begin position="387"/>
        <end position="407"/>
    </location>
</feature>
<evidence type="ECO:0000256" key="4">
    <source>
        <dbReference type="ARBA" id="ARBA00022448"/>
    </source>
</evidence>
<feature type="transmembrane region" description="Helical" evidence="9">
    <location>
        <begin position="147"/>
        <end position="170"/>
    </location>
</feature>
<dbReference type="PANTHER" id="PTHR23502">
    <property type="entry name" value="MAJOR FACILITATOR SUPERFAMILY"/>
    <property type="match status" value="1"/>
</dbReference>
<dbReference type="InterPro" id="IPR001958">
    <property type="entry name" value="Tet-R_TetA/multi-R_MdtG-like"/>
</dbReference>
<dbReference type="NCBIfam" id="TIGR00710">
    <property type="entry name" value="efflux_Bcr_CflA"/>
    <property type="match status" value="1"/>
</dbReference>
<feature type="transmembrane region" description="Helical" evidence="9">
    <location>
        <begin position="352"/>
        <end position="375"/>
    </location>
</feature>
<dbReference type="PRINTS" id="PR01035">
    <property type="entry name" value="TCRTETA"/>
</dbReference>
<dbReference type="InterPro" id="IPR011701">
    <property type="entry name" value="MFS"/>
</dbReference>
<evidence type="ECO:0000313" key="12">
    <source>
        <dbReference type="Proteomes" id="UP001596470"/>
    </source>
</evidence>
<feature type="transmembrane region" description="Helical" evidence="9">
    <location>
        <begin position="295"/>
        <end position="314"/>
    </location>
</feature>
<evidence type="ECO:0000256" key="2">
    <source>
        <dbReference type="ARBA" id="ARBA00006236"/>
    </source>
</evidence>
<sequence>MSAAAFMPPVAADGHSRRFIATMVFVLGALSATAPIAIDLYLPAFPAMADALGTPESRIQLTLTAMMIGMGVGQAVVGPLSDRFGRRKPLLIGMSVFTLVSLLCAVATSADLLIALRFVQGLSGAAGVVVARAVIRDHFAGDDMTRFTAKMMFVTMLAPMLGPIVGAQLIRFGPWPTVFVFMAVLSALSTFLVWKYLPESLPAEERRSMTAREFGSTVVTLVRDAHFIAPTIAVLMNFSMLFTYVSTFSFISQNELGASPGFYSLLFAVGTLALLAGNQANMLMIDRSKSSSRMIVGMAISLAGVTFLTVVQLVGAANLWTVPAGIVLMMLGCGVVFPNAGAAAMSSQPPQIAGTASAFMGATQMAAGGVLPALVTVGGVTLASMTFGVAVYAVATAAAVAWTIVVYRRSPVPGIA</sequence>
<proteinExistence type="inferred from homology"/>
<comment type="caution">
    <text evidence="11">The sequence shown here is derived from an EMBL/GenBank/DDBJ whole genome shotgun (WGS) entry which is preliminary data.</text>
</comment>
<dbReference type="PROSITE" id="PS50850">
    <property type="entry name" value="MFS"/>
    <property type="match status" value="1"/>
</dbReference>